<evidence type="ECO:0000256" key="1">
    <source>
        <dbReference type="ARBA" id="ARBA00022722"/>
    </source>
</evidence>
<keyword evidence="1" id="KW-0378">Hydrolase</keyword>
<dbReference type="PANTHER" id="PTHR11046:SF29">
    <property type="match status" value="1"/>
</dbReference>
<dbReference type="Proteomes" id="UP000735302">
    <property type="component" value="Unassembled WGS sequence"/>
</dbReference>
<reference evidence="2 3" key="1">
    <citation type="journal article" date="2021" name="Elife">
        <title>Chloroplast acquisition without the gene transfer in kleptoplastic sea slugs, Plakobranchus ocellatus.</title>
        <authorList>
            <person name="Maeda T."/>
            <person name="Takahashi S."/>
            <person name="Yoshida T."/>
            <person name="Shimamura S."/>
            <person name="Takaki Y."/>
            <person name="Nagai Y."/>
            <person name="Toyoda A."/>
            <person name="Suzuki Y."/>
            <person name="Arimoto A."/>
            <person name="Ishii H."/>
            <person name="Satoh N."/>
            <person name="Nishiyama T."/>
            <person name="Hasebe M."/>
            <person name="Maruyama T."/>
            <person name="Minagawa J."/>
            <person name="Obokata J."/>
            <person name="Shigenobu S."/>
        </authorList>
    </citation>
    <scope>NUCLEOTIDE SEQUENCE [LARGE SCALE GENOMIC DNA]</scope>
</reference>
<dbReference type="AlphaFoldDB" id="A0AAV3YI96"/>
<protein>
    <submittedName>
        <fullName evidence="2">Uncharacterized protein</fullName>
    </submittedName>
</protein>
<keyword evidence="3" id="KW-1185">Reference proteome</keyword>
<dbReference type="GO" id="GO:0000175">
    <property type="term" value="F:3'-5'-RNA exonuclease activity"/>
    <property type="evidence" value="ECO:0007669"/>
    <property type="project" value="InterPro"/>
</dbReference>
<name>A0AAV3YI96_9GAST</name>
<proteinExistence type="predicted"/>
<dbReference type="PANTHER" id="PTHR11046">
    <property type="entry name" value="OLIGORIBONUCLEASE, MITOCHONDRIAL"/>
    <property type="match status" value="1"/>
</dbReference>
<accession>A0AAV3YI96</accession>
<sequence length="430" mass="48647">MTDRAAVMKLFANKFEDFLNSDLDTSVTGTACNNALLAVKKEAGEELGRDKNERLRQFSKESETATTRLIRLACDCLGPRGDEKSGCRQDWLSFCSLKSFIPSFRSNRFNCFFEAAAALIFHRQQLHQFFNSGILPDNINSKLQSVHLDIDDDKLMSCICAIALFYLKITGPYWRLINSKTVKYFEFNNYVQVLHSSLSAWSSDPRQLLEPSFACVFGDSFSFATSPFFTSVHDFITVHETSLISQALSACCAETLIVTERQLSDFLGDGPYSGHSCKHSDETSLAQLAHCPLTNLIGEGAFGDFDFDCSKRRNASLHNRTSLHTVHRNKTMKFVGSQNARDRQHMFQVARKFAPLLRRESKEQDIAVKVAIKQKFADNQQRKIDRQITAMEKSSRLFDSLSEDGGLCKTSSDVDHLLLWLKSCKKSKLR</sequence>
<gene>
    <name evidence="2" type="ORF">PoB_000849900</name>
</gene>
<evidence type="ECO:0000313" key="2">
    <source>
        <dbReference type="EMBL" id="GFN81993.1"/>
    </source>
</evidence>
<comment type="caution">
    <text evidence="2">The sequence shown here is derived from an EMBL/GenBank/DDBJ whole genome shotgun (WGS) entry which is preliminary data.</text>
</comment>
<dbReference type="EMBL" id="BLXT01000975">
    <property type="protein sequence ID" value="GFN81993.1"/>
    <property type="molecule type" value="Genomic_DNA"/>
</dbReference>
<organism evidence="2 3">
    <name type="scientific">Plakobranchus ocellatus</name>
    <dbReference type="NCBI Taxonomy" id="259542"/>
    <lineage>
        <taxon>Eukaryota</taxon>
        <taxon>Metazoa</taxon>
        <taxon>Spiralia</taxon>
        <taxon>Lophotrochozoa</taxon>
        <taxon>Mollusca</taxon>
        <taxon>Gastropoda</taxon>
        <taxon>Heterobranchia</taxon>
        <taxon>Euthyneura</taxon>
        <taxon>Panpulmonata</taxon>
        <taxon>Sacoglossa</taxon>
        <taxon>Placobranchoidea</taxon>
        <taxon>Plakobranchidae</taxon>
        <taxon>Plakobranchus</taxon>
    </lineage>
</organism>
<keyword evidence="1" id="KW-0540">Nuclease</keyword>
<evidence type="ECO:0000313" key="3">
    <source>
        <dbReference type="Proteomes" id="UP000735302"/>
    </source>
</evidence>
<dbReference type="InterPro" id="IPR022894">
    <property type="entry name" value="Oligoribonuclease"/>
</dbReference>